<name>A0AAW9IX33_CLOPF</name>
<proteinExistence type="predicted"/>
<dbReference type="Proteomes" id="UP001292368">
    <property type="component" value="Unassembled WGS sequence"/>
</dbReference>
<dbReference type="RefSeq" id="WP_322382336.1">
    <property type="nucleotide sequence ID" value="NZ_WNVM01000464.1"/>
</dbReference>
<sequence length="143" mass="15296">MSVDPAPCTPTNNPLNPPPCTTDNSPACADPESRVVPFCCSTDLATNFHFNPNAANPRILFDLGCLNCFIEECCCNGTPRFDIKIAGTIPFIANADVVTGQPKQCTQPPNSSIRICCEGSVCVNNVVCNKCTEREAIIACELI</sequence>
<feature type="non-terminal residue" evidence="1">
    <location>
        <position position="143"/>
    </location>
</feature>
<dbReference type="EMBL" id="WNVM01000464">
    <property type="protein sequence ID" value="MDZ5010508.1"/>
    <property type="molecule type" value="Genomic_DNA"/>
</dbReference>
<evidence type="ECO:0000313" key="1">
    <source>
        <dbReference type="EMBL" id="MDZ5010508.1"/>
    </source>
</evidence>
<dbReference type="AlphaFoldDB" id="A0AAW9IX33"/>
<comment type="caution">
    <text evidence="1">The sequence shown here is derived from an EMBL/GenBank/DDBJ whole genome shotgun (WGS) entry which is preliminary data.</text>
</comment>
<gene>
    <name evidence="1" type="ORF">GNF77_16715</name>
</gene>
<protein>
    <submittedName>
        <fullName evidence="1">Uncharacterized protein</fullName>
    </submittedName>
</protein>
<evidence type="ECO:0000313" key="2">
    <source>
        <dbReference type="Proteomes" id="UP001292368"/>
    </source>
</evidence>
<reference evidence="1" key="1">
    <citation type="submission" date="2019-11" db="EMBL/GenBank/DDBJ databases">
        <title>Characterization of Clostridium perfringens isolates from swine manure treated agricultural soils.</title>
        <authorList>
            <person name="Wushke S.T."/>
        </authorList>
    </citation>
    <scope>NUCLEOTIDE SEQUENCE</scope>
    <source>
        <strain evidence="1">V2</strain>
    </source>
</reference>
<organism evidence="1 2">
    <name type="scientific">Clostridium perfringens</name>
    <dbReference type="NCBI Taxonomy" id="1502"/>
    <lineage>
        <taxon>Bacteria</taxon>
        <taxon>Bacillati</taxon>
        <taxon>Bacillota</taxon>
        <taxon>Clostridia</taxon>
        <taxon>Eubacteriales</taxon>
        <taxon>Clostridiaceae</taxon>
        <taxon>Clostridium</taxon>
    </lineage>
</organism>
<accession>A0AAW9IX33</accession>